<dbReference type="PANTHER" id="PTHR22938:SF0">
    <property type="entry name" value="E3 UBIQUITIN-PROTEIN LIGASE ZNF598"/>
    <property type="match status" value="1"/>
</dbReference>
<evidence type="ECO:0000313" key="7">
    <source>
        <dbReference type="WBParaSite" id="TREG1_113600.3"/>
    </source>
</evidence>
<keyword evidence="1 3" id="KW-0479">Metal-binding</keyword>
<reference evidence="6" key="1">
    <citation type="submission" date="2022-06" db="EMBL/GenBank/DDBJ databases">
        <authorList>
            <person name="Berger JAMES D."/>
            <person name="Berger JAMES D."/>
        </authorList>
    </citation>
    <scope>NUCLEOTIDE SEQUENCE [LARGE SCALE GENOMIC DNA]</scope>
</reference>
<feature type="region of interest" description="Disordered" evidence="4">
    <location>
        <begin position="506"/>
        <end position="536"/>
    </location>
</feature>
<dbReference type="WBParaSite" id="TREG1_113600.3">
    <property type="protein sequence ID" value="TREG1_113600.3"/>
    <property type="gene ID" value="TREG1_113600"/>
</dbReference>
<keyword evidence="1 3" id="KW-0863">Zinc-finger</keyword>
<dbReference type="PROSITE" id="PS50089">
    <property type="entry name" value="ZF_RING_2"/>
    <property type="match status" value="1"/>
</dbReference>
<dbReference type="SMART" id="SM00184">
    <property type="entry name" value="RING"/>
    <property type="match status" value="2"/>
</dbReference>
<dbReference type="InterPro" id="IPR044288">
    <property type="entry name" value="ZNF598/HEL2"/>
</dbReference>
<feature type="compositionally biased region" description="Basic and acidic residues" evidence="4">
    <location>
        <begin position="410"/>
        <end position="431"/>
    </location>
</feature>
<feature type="region of interest" description="Disordered" evidence="4">
    <location>
        <begin position="331"/>
        <end position="365"/>
    </location>
</feature>
<organism evidence="6 7">
    <name type="scientific">Trichobilharzia regenti</name>
    <name type="common">Nasal bird schistosome</name>
    <dbReference type="NCBI Taxonomy" id="157069"/>
    <lineage>
        <taxon>Eukaryota</taxon>
        <taxon>Metazoa</taxon>
        <taxon>Spiralia</taxon>
        <taxon>Lophotrochozoa</taxon>
        <taxon>Platyhelminthes</taxon>
        <taxon>Trematoda</taxon>
        <taxon>Digenea</taxon>
        <taxon>Strigeidida</taxon>
        <taxon>Schistosomatoidea</taxon>
        <taxon>Schistosomatidae</taxon>
        <taxon>Trichobilharzia</taxon>
    </lineage>
</organism>
<dbReference type="AlphaFoldDB" id="A0AA85IZJ9"/>
<feature type="compositionally biased region" description="Polar residues" evidence="4">
    <location>
        <begin position="331"/>
        <end position="345"/>
    </location>
</feature>
<dbReference type="InterPro" id="IPR013083">
    <property type="entry name" value="Znf_RING/FYVE/PHD"/>
</dbReference>
<dbReference type="PANTHER" id="PTHR22938">
    <property type="entry name" value="ZINC FINGER PROTEIN 598"/>
    <property type="match status" value="1"/>
</dbReference>
<evidence type="ECO:0000256" key="4">
    <source>
        <dbReference type="SAM" id="MobiDB-lite"/>
    </source>
</evidence>
<reference evidence="7" key="2">
    <citation type="submission" date="2023-11" db="UniProtKB">
        <authorList>
            <consortium name="WormBaseParasite"/>
        </authorList>
    </citation>
    <scope>IDENTIFICATION</scope>
</reference>
<name>A0AA85IZJ9_TRIRE</name>
<feature type="domain" description="RING-type" evidence="5">
    <location>
        <begin position="13"/>
        <end position="58"/>
    </location>
</feature>
<keyword evidence="6" id="KW-1185">Reference proteome</keyword>
<dbReference type="Gene3D" id="3.30.40.10">
    <property type="entry name" value="Zinc/RING finger domain, C3HC4 (zinc finger)"/>
    <property type="match status" value="1"/>
</dbReference>
<dbReference type="GO" id="GO:0072344">
    <property type="term" value="P:rescue of stalled ribosome"/>
    <property type="evidence" value="ECO:0007669"/>
    <property type="project" value="InterPro"/>
</dbReference>
<dbReference type="Pfam" id="PF25447">
    <property type="entry name" value="RING_ZNF598"/>
    <property type="match status" value="1"/>
</dbReference>
<sequence length="741" mass="84004">MTPEVVESVSKLCSVCHEDIDYYAYGSCNHPTCTKCVLKLRKFGSADEPEFSKCPTCRQNINRVVIMRKFVPFDRIDVSVLRHDSRFDFMFPDVNIEHYYSNMLKSVCPICGEEKKSLSALNRHTTAEHHLSYCDLCIRYARLLPCEFTLMKPADLIKHRSWDKTKKKGHPLCDFCQERFYEMEDLIHHIRDLHFLCDLCMATGKFVVFREQCELLDHYGDSHHLCTECRAQQRISCFATADRLGLHRFQEHPNEVANDPNPWLPISIRHVTTADSAFRRRDQMHPDVNSVGGVLGNPLTWVNKNNTSQLPCNPQVTSSIAVSLSSFPTLASSTRNSANIPSSSWPRKDNSVSEEPLKLSTPSFQTPTSCDFPALPVNSSNHPKTTTNVIAHKSSVLENKTKTSKTSSNDTKEQTVTRAELHTSKKSEAKKNTRRRNNGPDDAIGMTLRDDSNIYMERPQFTHIRTVVVAPDSNRSLHSSYGLPSSVNDFPSLSVRANEEVDKLQKQNISRKEKSKEKINRKSLNHSEENCPPARVNNNIKPEISMLIQLIKSVQFNDSMDIECLLYAKAEYFPPPDVESRNLELIRTVETDLFDKNGRTAFSRFADLSRRYRYKEINATAYLEGLVGLLGVGKANPSDGDKDENVPFWIAPMISLLPDIGLQRALLRALQAQGSPRIPVDMQEALVKCGMHVKRNKTPIFTPPSWAKKVLKRLQACQECGQVCLRDDLPTHVEGAHSAKQ</sequence>
<protein>
    <recommendedName>
        <fullName evidence="5">RING-type domain-containing protein</fullName>
    </recommendedName>
</protein>
<dbReference type="GO" id="GO:0061630">
    <property type="term" value="F:ubiquitin protein ligase activity"/>
    <property type="evidence" value="ECO:0007669"/>
    <property type="project" value="InterPro"/>
</dbReference>
<dbReference type="GO" id="GO:0016567">
    <property type="term" value="P:protein ubiquitination"/>
    <property type="evidence" value="ECO:0007669"/>
    <property type="project" value="TreeGrafter"/>
</dbReference>
<evidence type="ECO:0000256" key="2">
    <source>
        <dbReference type="ARBA" id="ARBA00022833"/>
    </source>
</evidence>
<feature type="compositionally biased region" description="Basic and acidic residues" evidence="4">
    <location>
        <begin position="346"/>
        <end position="357"/>
    </location>
</feature>
<dbReference type="InterPro" id="IPR001841">
    <property type="entry name" value="Znf_RING"/>
</dbReference>
<dbReference type="InterPro" id="IPR013087">
    <property type="entry name" value="Znf_C2H2_type"/>
</dbReference>
<dbReference type="SUPFAM" id="SSF57850">
    <property type="entry name" value="RING/U-box"/>
    <property type="match status" value="1"/>
</dbReference>
<dbReference type="SMART" id="SM00355">
    <property type="entry name" value="ZnF_C2H2"/>
    <property type="match status" value="5"/>
</dbReference>
<feature type="region of interest" description="Disordered" evidence="4">
    <location>
        <begin position="397"/>
        <end position="447"/>
    </location>
</feature>
<dbReference type="Proteomes" id="UP000050795">
    <property type="component" value="Unassembled WGS sequence"/>
</dbReference>
<keyword evidence="2" id="KW-0862">Zinc</keyword>
<dbReference type="GO" id="GO:0043022">
    <property type="term" value="F:ribosome binding"/>
    <property type="evidence" value="ECO:0007669"/>
    <property type="project" value="TreeGrafter"/>
</dbReference>
<feature type="compositionally biased region" description="Basic and acidic residues" evidence="4">
    <location>
        <begin position="506"/>
        <end position="529"/>
    </location>
</feature>
<evidence type="ECO:0000256" key="3">
    <source>
        <dbReference type="PROSITE-ProRule" id="PRU00175"/>
    </source>
</evidence>
<dbReference type="GO" id="GO:0008270">
    <property type="term" value="F:zinc ion binding"/>
    <property type="evidence" value="ECO:0007669"/>
    <property type="project" value="UniProtKB-KW"/>
</dbReference>
<evidence type="ECO:0000256" key="1">
    <source>
        <dbReference type="ARBA" id="ARBA00022771"/>
    </source>
</evidence>
<evidence type="ECO:0000259" key="5">
    <source>
        <dbReference type="PROSITE" id="PS50089"/>
    </source>
</evidence>
<proteinExistence type="predicted"/>
<evidence type="ECO:0000313" key="6">
    <source>
        <dbReference type="Proteomes" id="UP000050795"/>
    </source>
</evidence>
<accession>A0AA85IZJ9</accession>
<dbReference type="PROSITE" id="PS00028">
    <property type="entry name" value="ZINC_FINGER_C2H2_1"/>
    <property type="match status" value="1"/>
</dbReference>